<dbReference type="RefSeq" id="WP_144571200.1">
    <property type="nucleotide sequence ID" value="NZ_VLKG01000004.1"/>
</dbReference>
<dbReference type="EMBL" id="VLKG01000004">
    <property type="protein sequence ID" value="TWH75975.1"/>
    <property type="molecule type" value="Genomic_DNA"/>
</dbReference>
<dbReference type="AlphaFoldDB" id="A0A562IZF0"/>
<gene>
    <name evidence="1" type="ORF">LX59_01485</name>
</gene>
<reference evidence="1 2" key="1">
    <citation type="submission" date="2019-07" db="EMBL/GenBank/DDBJ databases">
        <title>Genomic Encyclopedia of Type Strains, Phase I: the one thousand microbial genomes (KMG-I) project.</title>
        <authorList>
            <person name="Kyrpides N."/>
        </authorList>
    </citation>
    <scope>NUCLEOTIDE SEQUENCE [LARGE SCALE GENOMIC DNA]</scope>
    <source>
        <strain evidence="1 2">DSM 375</strain>
    </source>
</reference>
<sequence length="121" mass="13948">MTDLFITEDELEDLLDYERHEHPSDALVRKLLKAIGQQIGFTEKRAINAFREGDALITELFWIAFDRVLDTQGMRETIGRVNRVSYCAPCNAFHLWYDPLNSKESDPSVVSKLLIPALRTH</sequence>
<accession>A0A562IZF0</accession>
<dbReference type="Proteomes" id="UP000319627">
    <property type="component" value="Unassembled WGS sequence"/>
</dbReference>
<organism evidence="1 2">
    <name type="scientific">Azomonas agilis</name>
    <dbReference type="NCBI Taxonomy" id="116849"/>
    <lineage>
        <taxon>Bacteria</taxon>
        <taxon>Pseudomonadati</taxon>
        <taxon>Pseudomonadota</taxon>
        <taxon>Gammaproteobacteria</taxon>
        <taxon>Pseudomonadales</taxon>
        <taxon>Pseudomonadaceae</taxon>
        <taxon>Azomonas</taxon>
    </lineage>
</organism>
<name>A0A562IZF0_9GAMM</name>
<evidence type="ECO:0000313" key="1">
    <source>
        <dbReference type="EMBL" id="TWH75975.1"/>
    </source>
</evidence>
<evidence type="ECO:0000313" key="2">
    <source>
        <dbReference type="Proteomes" id="UP000319627"/>
    </source>
</evidence>
<keyword evidence="2" id="KW-1185">Reference proteome</keyword>
<comment type="caution">
    <text evidence="1">The sequence shown here is derived from an EMBL/GenBank/DDBJ whole genome shotgun (WGS) entry which is preliminary data.</text>
</comment>
<proteinExistence type="predicted"/>
<protein>
    <submittedName>
        <fullName evidence="1">Uncharacterized protein</fullName>
    </submittedName>
</protein>